<dbReference type="RefSeq" id="XP_004363463.1">
    <property type="nucleotide sequence ID" value="XM_004363406.2"/>
</dbReference>
<dbReference type="PhylomeDB" id="A0A0D2WPW3"/>
<dbReference type="PANTHER" id="PTHR24067">
    <property type="entry name" value="UBIQUITIN-CONJUGATING ENZYME E2"/>
    <property type="match status" value="1"/>
</dbReference>
<dbReference type="InParanoid" id="A0A0D2WPW3"/>
<dbReference type="GO" id="GO:0002161">
    <property type="term" value="F:aminoacyl-tRNA deacylase activity"/>
    <property type="evidence" value="ECO:0007669"/>
    <property type="project" value="InterPro"/>
</dbReference>
<dbReference type="Pfam" id="PF00179">
    <property type="entry name" value="UQ_con"/>
    <property type="match status" value="1"/>
</dbReference>
<dbReference type="Pfam" id="PF04073">
    <property type="entry name" value="tRNA_edit"/>
    <property type="match status" value="1"/>
</dbReference>
<evidence type="ECO:0000259" key="1">
    <source>
        <dbReference type="PROSITE" id="PS50127"/>
    </source>
</evidence>
<feature type="domain" description="UBC core" evidence="1">
    <location>
        <begin position="4"/>
        <end position="152"/>
    </location>
</feature>
<dbReference type="Gene3D" id="3.10.110.10">
    <property type="entry name" value="Ubiquitin Conjugating Enzyme"/>
    <property type="match status" value="1"/>
</dbReference>
<dbReference type="Gene3D" id="3.90.960.10">
    <property type="entry name" value="YbaK/aminoacyl-tRNA synthetase-associated domain"/>
    <property type="match status" value="1"/>
</dbReference>
<dbReference type="AlphaFoldDB" id="A0A0D2WPW3"/>
<gene>
    <name evidence="2" type="ORF">CAOG_003735</name>
</gene>
<dbReference type="SMART" id="SM00212">
    <property type="entry name" value="UBCc"/>
    <property type="match status" value="1"/>
</dbReference>
<reference evidence="3" key="1">
    <citation type="submission" date="2011-02" db="EMBL/GenBank/DDBJ databases">
        <title>The Genome Sequence of Capsaspora owczarzaki ATCC 30864.</title>
        <authorList>
            <person name="Russ C."/>
            <person name="Cuomo C."/>
            <person name="Burger G."/>
            <person name="Gray M.W."/>
            <person name="Holland P.W.H."/>
            <person name="King N."/>
            <person name="Lang F.B.F."/>
            <person name="Roger A.J."/>
            <person name="Ruiz-Trillo I."/>
            <person name="Young S.K."/>
            <person name="Zeng Q."/>
            <person name="Gargeya S."/>
            <person name="Alvarado L."/>
            <person name="Berlin A."/>
            <person name="Chapman S.B."/>
            <person name="Chen Z."/>
            <person name="Freedman E."/>
            <person name="Gellesch M."/>
            <person name="Goldberg J."/>
            <person name="Griggs A."/>
            <person name="Gujja S."/>
            <person name="Heilman E."/>
            <person name="Heiman D."/>
            <person name="Howarth C."/>
            <person name="Mehta T."/>
            <person name="Neiman D."/>
            <person name="Pearson M."/>
            <person name="Roberts A."/>
            <person name="Saif S."/>
            <person name="Shea T."/>
            <person name="Shenoy N."/>
            <person name="Sisk P."/>
            <person name="Stolte C."/>
            <person name="Sykes S."/>
            <person name="White J."/>
            <person name="Yandava C."/>
            <person name="Haas B."/>
            <person name="Nusbaum C."/>
            <person name="Birren B."/>
        </authorList>
    </citation>
    <scope>NUCLEOTIDE SEQUENCE</scope>
    <source>
        <strain evidence="3">ATCC 30864</strain>
    </source>
</reference>
<keyword evidence="3" id="KW-1185">Reference proteome</keyword>
<dbReference type="PROSITE" id="PS50127">
    <property type="entry name" value="UBC_2"/>
    <property type="match status" value="1"/>
</dbReference>
<dbReference type="InterPro" id="IPR000608">
    <property type="entry name" value="UBC"/>
</dbReference>
<dbReference type="OrthoDB" id="9978460at2759"/>
<name>A0A0D2WPW3_CAPO3</name>
<dbReference type="eggNOG" id="KOG0420">
    <property type="taxonomic scope" value="Eukaryota"/>
</dbReference>
<evidence type="ECO:0000313" key="2">
    <source>
        <dbReference type="EMBL" id="KJE92838.1"/>
    </source>
</evidence>
<dbReference type="STRING" id="595528.A0A0D2WPW3"/>
<proteinExistence type="predicted"/>
<dbReference type="SUPFAM" id="SSF55826">
    <property type="entry name" value="YbaK/ProRS associated domain"/>
    <property type="match status" value="1"/>
</dbReference>
<dbReference type="EMBL" id="KE346364">
    <property type="protein sequence ID" value="KJE92838.1"/>
    <property type="molecule type" value="Genomic_DNA"/>
</dbReference>
<evidence type="ECO:0000313" key="3">
    <source>
        <dbReference type="Proteomes" id="UP000008743"/>
    </source>
</evidence>
<dbReference type="InterPro" id="IPR050113">
    <property type="entry name" value="Ub_conjugating_enzyme"/>
</dbReference>
<protein>
    <recommendedName>
        <fullName evidence="1">UBC core domain-containing protein</fullName>
    </recommendedName>
</protein>
<dbReference type="SUPFAM" id="SSF54495">
    <property type="entry name" value="UBC-like"/>
    <property type="match status" value="1"/>
</dbReference>
<dbReference type="CDD" id="cd23794">
    <property type="entry name" value="UBCc_UBE2F_UBE2M"/>
    <property type="match status" value="1"/>
</dbReference>
<dbReference type="InterPro" id="IPR007214">
    <property type="entry name" value="YbaK/aa-tRNA-synth-assoc-dom"/>
</dbReference>
<sequence length="499" mass="54682">MAQNNLKEIYRELVSIDKRGVFNDEATLQMDEENPLKIMLELTPKSGFYEGGRFKFRISLPKDYPNSRPTVSCLQKMYHPNISHDGHICFNILSSDWDASIRVEQLVNCLLWLLQVPNLDSRLNGNVTHNMAEFERLVRVSMAGGKVNGTTYPRTLIAPMSALDVLLMLISVGKNREAAVVGDPAAPISGIALTTIATLPERNNVIERMPLLLAFNKAGLCLDEITLFVMPSTRCYSIVDCARLMRNNNVCENEVVKELVLEDSNSQAWLVLAHGAQPVNLARMSKLANTELALAKRSSIGRLLPDCEARTVNIGTTSVPQTRIVVHESILRFEHVYMKTGLGTVVAKVPTKMILQLLPAAILCTDEEMELAADPQPESTPRQDQGFAVVAAALQQDQTAAAAIPEAQALKEELTVPTATDEVSILQQEPRTNPDTEPLSQQLDELITRVVVQQMEQLRLLSAAGSESTASAAQPSAAPVPVRSLLGSVQAWFSKPATA</sequence>
<dbReference type="InterPro" id="IPR036754">
    <property type="entry name" value="YbaK/aa-tRNA-synt-asso_dom_sf"/>
</dbReference>
<dbReference type="Proteomes" id="UP000008743">
    <property type="component" value="Unassembled WGS sequence"/>
</dbReference>
<organism evidence="2 3">
    <name type="scientific">Capsaspora owczarzaki (strain ATCC 30864)</name>
    <dbReference type="NCBI Taxonomy" id="595528"/>
    <lineage>
        <taxon>Eukaryota</taxon>
        <taxon>Filasterea</taxon>
        <taxon>Capsaspora</taxon>
    </lineage>
</organism>
<accession>A0A0D2WPW3</accession>
<dbReference type="InterPro" id="IPR016135">
    <property type="entry name" value="UBQ-conjugating_enzyme/RWD"/>
</dbReference>